<dbReference type="AlphaFoldDB" id="A0A9J7EUW3"/>
<keyword evidence="1" id="KW-0732">Signal</keyword>
<accession>A0A9J7EUW3</accession>
<dbReference type="PANTHER" id="PTHR21398">
    <property type="entry name" value="AGAP007094-PA"/>
    <property type="match status" value="1"/>
</dbReference>
<dbReference type="Proteomes" id="UP000301870">
    <property type="component" value="Unplaced"/>
</dbReference>
<name>A0A9J7EUW3_SPOLT</name>
<dbReference type="SMART" id="SM00718">
    <property type="entry name" value="DM4_12"/>
    <property type="match status" value="1"/>
</dbReference>
<dbReference type="OrthoDB" id="6617264at2759"/>
<evidence type="ECO:0000313" key="2">
    <source>
        <dbReference type="Proteomes" id="UP000301870"/>
    </source>
</evidence>
<proteinExistence type="predicted"/>
<feature type="chain" id="PRO_5039945921" evidence="1">
    <location>
        <begin position="19"/>
        <end position="279"/>
    </location>
</feature>
<sequence length="279" mass="32417">MNSLLFIILCSVLRTAIAGDLRAYKNDTIDEDHDDNGKSKVLSRRKRFLIFPDGSSFQLVFLYQTPVLIPIGDIFLFAETAGLAWLLPTDPNIFHALKDYERPLRRNDVVKTVNYLDEDGRLIAKVPYTRKLIITPVLGKRSIDDHLLSSIKQKPIINRKKMHRNHFKTGHLKIHNLDKNSKEFHRKNRLELYQKFEKLLITMGRDGRQCVLYKLCEAAQRAPRQGTFLQEFLRAVFTLPKGKEFTKEEHKEYDKAHVANVDCVARYPGCEEVHESNLK</sequence>
<dbReference type="KEGG" id="sliu:111362950"/>
<dbReference type="RefSeq" id="XP_022835496.1">
    <property type="nucleotide sequence ID" value="XM_022979728.1"/>
</dbReference>
<gene>
    <name evidence="3" type="primary">LOC111362950</name>
</gene>
<evidence type="ECO:0000256" key="1">
    <source>
        <dbReference type="SAM" id="SignalP"/>
    </source>
</evidence>
<dbReference type="GeneID" id="111362950"/>
<organism evidence="2 3">
    <name type="scientific">Spodoptera litura</name>
    <name type="common">Asian cotton leafworm</name>
    <dbReference type="NCBI Taxonomy" id="69820"/>
    <lineage>
        <taxon>Eukaryota</taxon>
        <taxon>Metazoa</taxon>
        <taxon>Ecdysozoa</taxon>
        <taxon>Arthropoda</taxon>
        <taxon>Hexapoda</taxon>
        <taxon>Insecta</taxon>
        <taxon>Pterygota</taxon>
        <taxon>Neoptera</taxon>
        <taxon>Endopterygota</taxon>
        <taxon>Lepidoptera</taxon>
        <taxon>Glossata</taxon>
        <taxon>Ditrysia</taxon>
        <taxon>Noctuoidea</taxon>
        <taxon>Noctuidae</taxon>
        <taxon>Amphipyrinae</taxon>
        <taxon>Spodoptera</taxon>
    </lineage>
</organism>
<dbReference type="PANTHER" id="PTHR21398:SF1">
    <property type="entry name" value="FI03705P"/>
    <property type="match status" value="1"/>
</dbReference>
<dbReference type="Pfam" id="PF07841">
    <property type="entry name" value="DM4_12"/>
    <property type="match status" value="1"/>
</dbReference>
<evidence type="ECO:0000313" key="3">
    <source>
        <dbReference type="RefSeq" id="XP_022835496.1"/>
    </source>
</evidence>
<keyword evidence="2" id="KW-1185">Reference proteome</keyword>
<reference evidence="3" key="1">
    <citation type="submission" date="2025-08" db="UniProtKB">
        <authorList>
            <consortium name="RefSeq"/>
        </authorList>
    </citation>
    <scope>IDENTIFICATION</scope>
    <source>
        <strain evidence="3">Ishihara</strain>
        <tissue evidence="3">Whole body</tissue>
    </source>
</reference>
<protein>
    <submittedName>
        <fullName evidence="3">Uncharacterized protein LOC111362950</fullName>
    </submittedName>
</protein>
<dbReference type="InterPro" id="IPR006631">
    <property type="entry name" value="DM4_12"/>
</dbReference>
<feature type="signal peptide" evidence="1">
    <location>
        <begin position="1"/>
        <end position="18"/>
    </location>
</feature>